<dbReference type="SUPFAM" id="SSF52540">
    <property type="entry name" value="P-loop containing nucleoside triphosphate hydrolases"/>
    <property type="match status" value="2"/>
</dbReference>
<dbReference type="GO" id="GO:0016787">
    <property type="term" value="F:hydrolase activity"/>
    <property type="evidence" value="ECO:0007669"/>
    <property type="project" value="UniProtKB-KW"/>
</dbReference>
<feature type="region of interest" description="Disordered" evidence="4">
    <location>
        <begin position="230"/>
        <end position="258"/>
    </location>
</feature>
<dbReference type="InterPro" id="IPR001650">
    <property type="entry name" value="Helicase_C-like"/>
</dbReference>
<dbReference type="PANTHER" id="PTHR45626">
    <property type="entry name" value="TRANSCRIPTION TERMINATION FACTOR 2-RELATED"/>
    <property type="match status" value="1"/>
</dbReference>
<evidence type="ECO:0000256" key="3">
    <source>
        <dbReference type="ARBA" id="ARBA00022840"/>
    </source>
</evidence>
<keyword evidence="3" id="KW-0067">ATP-binding</keyword>
<feature type="compositionally biased region" description="Low complexity" evidence="4">
    <location>
        <begin position="628"/>
        <end position="640"/>
    </location>
</feature>
<feature type="domain" description="Helicase C-terminal" evidence="6">
    <location>
        <begin position="790"/>
        <end position="966"/>
    </location>
</feature>
<gene>
    <name evidence="7" type="ORF">B0T21DRAFT_340195</name>
</gene>
<dbReference type="Gene3D" id="3.40.50.10810">
    <property type="entry name" value="Tandem AAA-ATPase domain"/>
    <property type="match status" value="1"/>
</dbReference>
<dbReference type="InterPro" id="IPR049730">
    <property type="entry name" value="SNF2/RAD54-like_C"/>
</dbReference>
<dbReference type="EMBL" id="JAUKTV010000015">
    <property type="protein sequence ID" value="KAK0714453.1"/>
    <property type="molecule type" value="Genomic_DNA"/>
</dbReference>
<dbReference type="InterPro" id="IPR014001">
    <property type="entry name" value="Helicase_ATP-bd"/>
</dbReference>
<organism evidence="7 8">
    <name type="scientific">Apiosordaria backusii</name>
    <dbReference type="NCBI Taxonomy" id="314023"/>
    <lineage>
        <taxon>Eukaryota</taxon>
        <taxon>Fungi</taxon>
        <taxon>Dikarya</taxon>
        <taxon>Ascomycota</taxon>
        <taxon>Pezizomycotina</taxon>
        <taxon>Sordariomycetes</taxon>
        <taxon>Sordariomycetidae</taxon>
        <taxon>Sordariales</taxon>
        <taxon>Lasiosphaeriaceae</taxon>
        <taxon>Apiosordaria</taxon>
    </lineage>
</organism>
<comment type="caution">
    <text evidence="7">The sequence shown here is derived from an EMBL/GenBank/DDBJ whole genome shotgun (WGS) entry which is preliminary data.</text>
</comment>
<dbReference type="InterPro" id="IPR000330">
    <property type="entry name" value="SNF2_N"/>
</dbReference>
<evidence type="ECO:0000259" key="6">
    <source>
        <dbReference type="PROSITE" id="PS51194"/>
    </source>
</evidence>
<evidence type="ECO:0000259" key="5">
    <source>
        <dbReference type="PROSITE" id="PS51192"/>
    </source>
</evidence>
<dbReference type="Pfam" id="PF00176">
    <property type="entry name" value="SNF2-rel_dom"/>
    <property type="match status" value="1"/>
</dbReference>
<dbReference type="PROSITE" id="PS51192">
    <property type="entry name" value="HELICASE_ATP_BIND_1"/>
    <property type="match status" value="1"/>
</dbReference>
<dbReference type="InterPro" id="IPR027417">
    <property type="entry name" value="P-loop_NTPase"/>
</dbReference>
<evidence type="ECO:0000256" key="1">
    <source>
        <dbReference type="ARBA" id="ARBA00022741"/>
    </source>
</evidence>
<feature type="compositionally biased region" description="Basic residues" evidence="4">
    <location>
        <begin position="641"/>
        <end position="650"/>
    </location>
</feature>
<dbReference type="PROSITE" id="PS51194">
    <property type="entry name" value="HELICASE_CTER"/>
    <property type="match status" value="1"/>
</dbReference>
<dbReference type="GO" id="GO:0006281">
    <property type="term" value="P:DNA repair"/>
    <property type="evidence" value="ECO:0007669"/>
    <property type="project" value="TreeGrafter"/>
</dbReference>
<name>A0AA40DWM0_9PEZI</name>
<dbReference type="SMART" id="SM00487">
    <property type="entry name" value="DEXDc"/>
    <property type="match status" value="1"/>
</dbReference>
<protein>
    <submittedName>
        <fullName evidence="7">SNF2 family N-terminal domain-containing protein</fullName>
    </submittedName>
</protein>
<dbReference type="InterPro" id="IPR038718">
    <property type="entry name" value="SNF2-like_sf"/>
</dbReference>
<dbReference type="GO" id="GO:0005634">
    <property type="term" value="C:nucleus"/>
    <property type="evidence" value="ECO:0007669"/>
    <property type="project" value="TreeGrafter"/>
</dbReference>
<dbReference type="GO" id="GO:0008094">
    <property type="term" value="F:ATP-dependent activity, acting on DNA"/>
    <property type="evidence" value="ECO:0007669"/>
    <property type="project" value="TreeGrafter"/>
</dbReference>
<dbReference type="GO" id="GO:0005524">
    <property type="term" value="F:ATP binding"/>
    <property type="evidence" value="ECO:0007669"/>
    <property type="project" value="UniProtKB-KW"/>
</dbReference>
<dbReference type="CDD" id="cd18008">
    <property type="entry name" value="DEXDc_SHPRH-like"/>
    <property type="match status" value="1"/>
</dbReference>
<evidence type="ECO:0000256" key="4">
    <source>
        <dbReference type="SAM" id="MobiDB-lite"/>
    </source>
</evidence>
<dbReference type="CDD" id="cd18793">
    <property type="entry name" value="SF2_C_SNF"/>
    <property type="match status" value="1"/>
</dbReference>
<proteinExistence type="predicted"/>
<accession>A0AA40DWM0</accession>
<feature type="domain" description="Helicase ATP-binding" evidence="5">
    <location>
        <begin position="343"/>
        <end position="537"/>
    </location>
</feature>
<sequence length="998" mass="110425">MGKRCIPTGAISPMKRSKLTERTEKPLEPNALEVIDIPSSEPSPTLAPSYHVESPQNCGVRCIEGNGQILNSTAISAENSAGLPYQVCFGLLLMEATYTQAGREPVLEPGPVQINFLQNVLNLRYGNTGTFAGMLVSEPLARLTKTYKVTLAASIGTENVRRSSRMGTSRLGFDGVRVRPLRIIVYGFLSEMDDVANLLAKGGLFLQYPEESEYDRRVKYLNPMYLLPPGKEMPRIPSPSTAGSSRNKDTSVDQEELGEVERSRMLRIFDDASGPTESSMLGLTQSTRIISTLKDHQLEAVAMMIEKEHGTLDGKTRFPSLWEPSIEKGETVYRHVVTKAVQNTPLPNLQGGILADEMGLGKTLSILALVCHHLDALADIPSLQPTHWSKATLIVTPKSTIYGWQQQIKRWVHTYQLGSFIIAAWSHLHRHIRPDGLRSFVYHGSTQNNAVNELHNFDVVLTTYDKLRSDWASSGPLYTRAWARIVLDEAHKIRNPASQIFRATCEAPARKRWCLTGTPIQNRLSDFGSLLAFIGVPPFVTQTQFRFWISAPLLAHRQYSLLMLRKLVRATCLRRTKAHPHIESKLVLPVKRERVELVELGKAEKEVYDFFKRRFYLLAKDAGDEQHSAAGSKDGSSKGVVAKRPKKKNISEKVRRKGAGNIIILLSILRQICNHGEALLPQAALEIWRNRDAGIFSWDVLEKAVETGRSCSVCGEGVESGEDGEKCEADVTVEFPCRKHVACGTCATMATDDAALQCSKCPATENGLSTSTMPSCIGSAYSPSSKVSALLRNILATLKGRDLVSGNGAPIKSVIFSQWTGMLDLISQGLDMQLSSLGLSSTRIDGQSSLQHRRNTLEKFNSDKGCVVMLATIGAVGEGIDLSVASEVHIVEPHWNPMAEAQAVDRVHRISQTRDVNIIRYCVNGSIEEATYQYIQWTQAKKVRMIRESLSAERQSDGKQAEESLVEERWEVSLCSEGGSCVGKFTLTVDIIRNSLHF</sequence>
<reference evidence="7" key="1">
    <citation type="submission" date="2023-06" db="EMBL/GenBank/DDBJ databases">
        <title>Genome-scale phylogeny and comparative genomics of the fungal order Sordariales.</title>
        <authorList>
            <consortium name="Lawrence Berkeley National Laboratory"/>
            <person name="Hensen N."/>
            <person name="Bonometti L."/>
            <person name="Westerberg I."/>
            <person name="Brannstrom I.O."/>
            <person name="Guillou S."/>
            <person name="Cros-Aarteil S."/>
            <person name="Calhoun S."/>
            <person name="Haridas S."/>
            <person name="Kuo A."/>
            <person name="Mondo S."/>
            <person name="Pangilinan J."/>
            <person name="Riley R."/>
            <person name="Labutti K."/>
            <person name="Andreopoulos B."/>
            <person name="Lipzen A."/>
            <person name="Chen C."/>
            <person name="Yanf M."/>
            <person name="Daum C."/>
            <person name="Ng V."/>
            <person name="Clum A."/>
            <person name="Steindorff A."/>
            <person name="Ohm R."/>
            <person name="Martin F."/>
            <person name="Silar P."/>
            <person name="Natvig D."/>
            <person name="Lalanne C."/>
            <person name="Gautier V."/>
            <person name="Ament-Velasquez S.L."/>
            <person name="Kruys A."/>
            <person name="Hutchinson M.I."/>
            <person name="Powell A.J."/>
            <person name="Barry K."/>
            <person name="Miller A.N."/>
            <person name="Grigoriev I.V."/>
            <person name="Debuchy R."/>
            <person name="Gladieux P."/>
            <person name="Thoren M.H."/>
            <person name="Johannesson H."/>
        </authorList>
    </citation>
    <scope>NUCLEOTIDE SEQUENCE</scope>
    <source>
        <strain evidence="7">CBS 540.89</strain>
    </source>
</reference>
<evidence type="ECO:0000256" key="2">
    <source>
        <dbReference type="ARBA" id="ARBA00022801"/>
    </source>
</evidence>
<feature type="region of interest" description="Disordered" evidence="4">
    <location>
        <begin position="1"/>
        <end position="24"/>
    </location>
</feature>
<keyword evidence="8" id="KW-1185">Reference proteome</keyword>
<evidence type="ECO:0000313" key="7">
    <source>
        <dbReference type="EMBL" id="KAK0714453.1"/>
    </source>
</evidence>
<dbReference type="Proteomes" id="UP001172159">
    <property type="component" value="Unassembled WGS sequence"/>
</dbReference>
<feature type="region of interest" description="Disordered" evidence="4">
    <location>
        <begin position="626"/>
        <end position="650"/>
    </location>
</feature>
<evidence type="ECO:0000313" key="8">
    <source>
        <dbReference type="Proteomes" id="UP001172159"/>
    </source>
</evidence>
<keyword evidence="2" id="KW-0378">Hydrolase</keyword>
<dbReference type="Pfam" id="PF00271">
    <property type="entry name" value="Helicase_C"/>
    <property type="match status" value="1"/>
</dbReference>
<dbReference type="SMART" id="SM00490">
    <property type="entry name" value="HELICc"/>
    <property type="match status" value="1"/>
</dbReference>
<dbReference type="AlphaFoldDB" id="A0AA40DWM0"/>
<keyword evidence="1" id="KW-0547">Nucleotide-binding</keyword>
<dbReference type="PANTHER" id="PTHR45626:SF52">
    <property type="entry name" value="SINGLE-STRANDED DNA-DEPENDENT ATPASE (EUROFUNG)"/>
    <property type="match status" value="1"/>
</dbReference>
<dbReference type="Gene3D" id="3.40.50.300">
    <property type="entry name" value="P-loop containing nucleotide triphosphate hydrolases"/>
    <property type="match status" value="1"/>
</dbReference>
<dbReference type="InterPro" id="IPR050628">
    <property type="entry name" value="SNF2_RAD54_helicase_TF"/>
</dbReference>